<proteinExistence type="inferred from homology"/>
<dbReference type="PANTHER" id="PTHR42973">
    <property type="entry name" value="BINDING OXIDOREDUCTASE, PUTATIVE (AFU_ORTHOLOGUE AFUA_1G17690)-RELATED"/>
    <property type="match status" value="1"/>
</dbReference>
<dbReference type="PANTHER" id="PTHR42973:SF13">
    <property type="entry name" value="FAD-BINDING PCMH-TYPE DOMAIN-CONTAINING PROTEIN"/>
    <property type="match status" value="1"/>
</dbReference>
<gene>
    <name evidence="6" type="ORF">CKAH01_12518</name>
</gene>
<dbReference type="InterPro" id="IPR006094">
    <property type="entry name" value="Oxid_FAD_bind_N"/>
</dbReference>
<dbReference type="Proteomes" id="UP001281614">
    <property type="component" value="Unassembled WGS sequence"/>
</dbReference>
<evidence type="ECO:0000256" key="3">
    <source>
        <dbReference type="ARBA" id="ARBA00022827"/>
    </source>
</evidence>
<dbReference type="Gene3D" id="3.40.462.20">
    <property type="match status" value="1"/>
</dbReference>
<evidence type="ECO:0000259" key="5">
    <source>
        <dbReference type="PROSITE" id="PS51387"/>
    </source>
</evidence>
<dbReference type="Gene3D" id="3.30.465.10">
    <property type="match status" value="2"/>
</dbReference>
<accession>A0AAE0DCA1</accession>
<dbReference type="AlphaFoldDB" id="A0AAE0DCA1"/>
<evidence type="ECO:0000313" key="6">
    <source>
        <dbReference type="EMBL" id="KAK2776154.1"/>
    </source>
</evidence>
<dbReference type="Pfam" id="PF01565">
    <property type="entry name" value="FAD_binding_4"/>
    <property type="match status" value="1"/>
</dbReference>
<dbReference type="SUPFAM" id="SSF56176">
    <property type="entry name" value="FAD-binding/transporter-associated domain-like"/>
    <property type="match status" value="1"/>
</dbReference>
<dbReference type="InterPro" id="IPR050416">
    <property type="entry name" value="FAD-linked_Oxidoreductase"/>
</dbReference>
<sequence>MSVLLAVEGAAFSTAGEVCSALAATLPAEAFLAPNSTGYQAIRDNYWSQTAGNLSPICITRPKDAQEVASIVKILSSSGKDVRLAIKSGGHGSSPGWSSTDGGVLISLDLINGTQNVADKGHAIVGTGARWVDVYKSLGGGLSYFSGLHGLACDNVLNYEVVLADGTIANVNQTSEPDLFRALKGGGNQCGIVTRFTLKTYPLESQIWGGILTFSIDKAEQFFNATQIFSAKYDPNSHIYLSMGGGANPQLSFLNVYVFYNGPSPPAGDASPFAPFYAAKPMADSTAAQSYSALIASNNNGNLPLKRWLIGGHTFPNLEAPHGGGLYLKHWQSFRDKANATAAGNEGLLFSMALVPVPARVMSAGEKVTGVKNVMGLEPDAGDTAWIDYSLAWGEAKDDAKMFGFVEEMSKEGDSMATTFAPGVLSSNAVTGSAAVNNANFYRTNPRYMNYALLNQPVQASYGMENQKFLRDVQRRYDPAGLWRRDGGFLWD</sequence>
<keyword evidence="4" id="KW-0560">Oxidoreductase</keyword>
<dbReference type="PROSITE" id="PS51387">
    <property type="entry name" value="FAD_PCMH"/>
    <property type="match status" value="1"/>
</dbReference>
<dbReference type="PROSITE" id="PS00862">
    <property type="entry name" value="OX2_COVAL_FAD"/>
    <property type="match status" value="1"/>
</dbReference>
<dbReference type="EMBL" id="VYYT01000030">
    <property type="protein sequence ID" value="KAK2776154.1"/>
    <property type="molecule type" value="Genomic_DNA"/>
</dbReference>
<evidence type="ECO:0000256" key="1">
    <source>
        <dbReference type="ARBA" id="ARBA00005466"/>
    </source>
</evidence>
<keyword evidence="7" id="KW-1185">Reference proteome</keyword>
<dbReference type="InterPro" id="IPR016166">
    <property type="entry name" value="FAD-bd_PCMH"/>
</dbReference>
<dbReference type="InterPro" id="IPR016169">
    <property type="entry name" value="FAD-bd_PCMH_sub2"/>
</dbReference>
<keyword evidence="3" id="KW-0274">FAD</keyword>
<keyword evidence="2" id="KW-0285">Flavoprotein</keyword>
<dbReference type="InterPro" id="IPR006093">
    <property type="entry name" value="Oxy_OxRdtase_FAD_BS"/>
</dbReference>
<evidence type="ECO:0000256" key="4">
    <source>
        <dbReference type="ARBA" id="ARBA00023002"/>
    </source>
</evidence>
<evidence type="ECO:0000313" key="7">
    <source>
        <dbReference type="Proteomes" id="UP001281614"/>
    </source>
</evidence>
<comment type="caution">
    <text evidence="6">The sequence shown here is derived from an EMBL/GenBank/DDBJ whole genome shotgun (WGS) entry which is preliminary data.</text>
</comment>
<dbReference type="InterPro" id="IPR036318">
    <property type="entry name" value="FAD-bd_PCMH-like_sf"/>
</dbReference>
<dbReference type="GO" id="GO:0071949">
    <property type="term" value="F:FAD binding"/>
    <property type="evidence" value="ECO:0007669"/>
    <property type="project" value="InterPro"/>
</dbReference>
<dbReference type="GO" id="GO:0016491">
    <property type="term" value="F:oxidoreductase activity"/>
    <property type="evidence" value="ECO:0007669"/>
    <property type="project" value="UniProtKB-KW"/>
</dbReference>
<evidence type="ECO:0000256" key="2">
    <source>
        <dbReference type="ARBA" id="ARBA00022630"/>
    </source>
</evidence>
<feature type="domain" description="FAD-binding PCMH-type" evidence="5">
    <location>
        <begin position="52"/>
        <end position="264"/>
    </location>
</feature>
<organism evidence="6 7">
    <name type="scientific">Colletotrichum kahawae</name>
    <name type="common">Coffee berry disease fungus</name>
    <dbReference type="NCBI Taxonomy" id="34407"/>
    <lineage>
        <taxon>Eukaryota</taxon>
        <taxon>Fungi</taxon>
        <taxon>Dikarya</taxon>
        <taxon>Ascomycota</taxon>
        <taxon>Pezizomycotina</taxon>
        <taxon>Sordariomycetes</taxon>
        <taxon>Hypocreomycetidae</taxon>
        <taxon>Glomerellales</taxon>
        <taxon>Glomerellaceae</taxon>
        <taxon>Colletotrichum</taxon>
        <taxon>Colletotrichum gloeosporioides species complex</taxon>
    </lineage>
</organism>
<protein>
    <submittedName>
        <fullName evidence="6">FAD dependent oxidoreductase</fullName>
    </submittedName>
</protein>
<name>A0AAE0DCA1_COLKA</name>
<comment type="similarity">
    <text evidence="1">Belongs to the oxygen-dependent FAD-linked oxidoreductase family.</text>
</comment>
<reference evidence="6" key="1">
    <citation type="submission" date="2023-02" db="EMBL/GenBank/DDBJ databases">
        <title>Colletotrichum kahawae CIFC_Que2 genome sequencing and assembly.</title>
        <authorList>
            <person name="Baroncelli R."/>
        </authorList>
    </citation>
    <scope>NUCLEOTIDE SEQUENCE</scope>
    <source>
        <strain evidence="6">CIFC_Que2</strain>
    </source>
</reference>